<dbReference type="OMA" id="KDMDPRW"/>
<name>G8C1G2_TETPH</name>
<sequence>MVLQSGVAAELVLDERLKYWVLLPISIVMILVGVLRQSIIGLIGPGTRGTAVVKLTETNYVNKGRALMGNGSNVCYESFDMRREYLSQVLGEGKYIARLNEEPAAGGATNPFSDPGLSDSIMSMAKGNMANYIPQTLIMWWVNHFFAGFVLMKLPFPLTIRFKEMLQSSIMTPDLDVRWVSSISWYFISVLGLDPVYNLLLSSTEGIDMMQQQQQQMPSLGGPGQPQPEALMKGISNDLTIAQHQCCFDDIEKRVLKMYA</sequence>
<comment type="function">
    <text evidence="7">The EMC seems to be required for efficient folding of proteins in the endoplasmic reticulum (ER).</text>
</comment>
<keyword evidence="9" id="KW-1185">Reference proteome</keyword>
<dbReference type="GO" id="GO:0032977">
    <property type="term" value="F:membrane insertase activity"/>
    <property type="evidence" value="ECO:0007669"/>
    <property type="project" value="EnsemblFungi"/>
</dbReference>
<dbReference type="GeneID" id="11530661"/>
<keyword evidence="4 7" id="KW-0812">Transmembrane</keyword>
<evidence type="ECO:0000256" key="7">
    <source>
        <dbReference type="PIRNR" id="PIRNR010045"/>
    </source>
</evidence>
<evidence type="ECO:0000256" key="2">
    <source>
        <dbReference type="ARBA" id="ARBA00005376"/>
    </source>
</evidence>
<dbReference type="GO" id="GO:0015914">
    <property type="term" value="P:phospholipid transport"/>
    <property type="evidence" value="ECO:0007669"/>
    <property type="project" value="EnsemblFungi"/>
</dbReference>
<gene>
    <name evidence="8" type="primary">TPHA0O00180</name>
    <name evidence="8" type="ordered locus">TPHA_0O00180</name>
</gene>
<keyword evidence="6 7" id="KW-0472">Membrane</keyword>
<dbReference type="HOGENOM" id="CLU_060791_0_0_1"/>
<dbReference type="OrthoDB" id="6745403at2759"/>
<evidence type="ECO:0000313" key="8">
    <source>
        <dbReference type="EMBL" id="CCE65990.1"/>
    </source>
</evidence>
<dbReference type="Pfam" id="PF01956">
    <property type="entry name" value="EMC3_TMCO1"/>
    <property type="match status" value="1"/>
</dbReference>
<feature type="transmembrane region" description="Helical" evidence="7">
    <location>
        <begin position="132"/>
        <end position="152"/>
    </location>
</feature>
<dbReference type="GO" id="GO:0072546">
    <property type="term" value="C:EMC complex"/>
    <property type="evidence" value="ECO:0007669"/>
    <property type="project" value="EnsemblFungi"/>
</dbReference>
<dbReference type="STRING" id="1071381.G8C1G2"/>
<proteinExistence type="inferred from homology"/>
<dbReference type="EMBL" id="HE612870">
    <property type="protein sequence ID" value="CCE65990.1"/>
    <property type="molecule type" value="Genomic_DNA"/>
</dbReference>
<dbReference type="AlphaFoldDB" id="G8C1G2"/>
<dbReference type="SMART" id="SM01415">
    <property type="entry name" value="DUF106"/>
    <property type="match status" value="1"/>
</dbReference>
<evidence type="ECO:0000256" key="1">
    <source>
        <dbReference type="ARBA" id="ARBA00004141"/>
    </source>
</evidence>
<dbReference type="GO" id="GO:0051087">
    <property type="term" value="F:protein-folding chaperone binding"/>
    <property type="evidence" value="ECO:0007669"/>
    <property type="project" value="EnsemblFungi"/>
</dbReference>
<evidence type="ECO:0000313" key="9">
    <source>
        <dbReference type="Proteomes" id="UP000005666"/>
    </source>
</evidence>
<dbReference type="InterPro" id="IPR008568">
    <property type="entry name" value="EMC3"/>
</dbReference>
<dbReference type="InterPro" id="IPR002809">
    <property type="entry name" value="EMC3/TMCO1"/>
</dbReference>
<reference evidence="8 9" key="1">
    <citation type="journal article" date="2011" name="Proc. Natl. Acad. Sci. U.S.A.">
        <title>Evolutionary erosion of yeast sex chromosomes by mating-type switching accidents.</title>
        <authorList>
            <person name="Gordon J.L."/>
            <person name="Armisen D."/>
            <person name="Proux-Wera E."/>
            <person name="Oheigeartaigh S.S."/>
            <person name="Byrne K.P."/>
            <person name="Wolfe K.H."/>
        </authorList>
    </citation>
    <scope>NUCLEOTIDE SEQUENCE [LARGE SCALE GENOMIC DNA]</scope>
    <source>
        <strain evidence="9">ATCC 24235 / CBS 4417 / NBRC 1672 / NRRL Y-8282 / UCD 70-5</strain>
    </source>
</reference>
<dbReference type="PIRSF" id="PIRSF010045">
    <property type="entry name" value="DUF850_TM_euk"/>
    <property type="match status" value="1"/>
</dbReference>
<dbReference type="GO" id="GO:0034975">
    <property type="term" value="P:protein folding in endoplasmic reticulum"/>
    <property type="evidence" value="ECO:0007669"/>
    <property type="project" value="TreeGrafter"/>
</dbReference>
<keyword evidence="5 7" id="KW-1133">Transmembrane helix</keyword>
<evidence type="ECO:0000256" key="4">
    <source>
        <dbReference type="ARBA" id="ARBA00022692"/>
    </source>
</evidence>
<dbReference type="PANTHER" id="PTHR13116:SF5">
    <property type="entry name" value="ER MEMBRANE PROTEIN COMPLEX SUBUNIT 3"/>
    <property type="match status" value="1"/>
</dbReference>
<comment type="subcellular location">
    <subcellularLocation>
        <location evidence="7">Endoplasmic reticulum membrane</location>
        <topology evidence="7">Multi-pass membrane protein</topology>
    </subcellularLocation>
    <subcellularLocation>
        <location evidence="1">Membrane</location>
        <topology evidence="1">Multi-pass membrane protein</topology>
    </subcellularLocation>
</comment>
<comment type="similarity">
    <text evidence="2 7">Belongs to the EMC3 family.</text>
</comment>
<dbReference type="eggNOG" id="KOG3188">
    <property type="taxonomic scope" value="Eukaryota"/>
</dbReference>
<feature type="transmembrane region" description="Helical" evidence="7">
    <location>
        <begin position="183"/>
        <end position="201"/>
    </location>
</feature>
<organism evidence="8 9">
    <name type="scientific">Tetrapisispora phaffii (strain ATCC 24235 / CBS 4417 / NBRC 1672 / NRRL Y-8282 / UCD 70-5)</name>
    <name type="common">Yeast</name>
    <name type="synonym">Fabospora phaffii</name>
    <dbReference type="NCBI Taxonomy" id="1071381"/>
    <lineage>
        <taxon>Eukaryota</taxon>
        <taxon>Fungi</taxon>
        <taxon>Dikarya</taxon>
        <taxon>Ascomycota</taxon>
        <taxon>Saccharomycotina</taxon>
        <taxon>Saccharomycetes</taxon>
        <taxon>Saccharomycetales</taxon>
        <taxon>Saccharomycetaceae</taxon>
        <taxon>Tetrapisispora</taxon>
    </lineage>
</organism>
<feature type="transmembrane region" description="Helical" evidence="7">
    <location>
        <begin position="17"/>
        <end position="35"/>
    </location>
</feature>
<dbReference type="GO" id="GO:0045050">
    <property type="term" value="P:protein insertion into ER membrane by stop-transfer membrane-anchor sequence"/>
    <property type="evidence" value="ECO:0007669"/>
    <property type="project" value="EnsemblFungi"/>
</dbReference>
<protein>
    <recommendedName>
        <fullName evidence="3 7">ER membrane protein complex subunit 3</fullName>
    </recommendedName>
</protein>
<dbReference type="Proteomes" id="UP000005666">
    <property type="component" value="Chromosome 15"/>
</dbReference>
<dbReference type="KEGG" id="tpf:TPHA_0O00180"/>
<dbReference type="PANTHER" id="PTHR13116">
    <property type="entry name" value="ER MEMBRANE PROTEIN COMPLEX SUBUNIT 3"/>
    <property type="match status" value="1"/>
</dbReference>
<evidence type="ECO:0000256" key="6">
    <source>
        <dbReference type="ARBA" id="ARBA00023136"/>
    </source>
</evidence>
<dbReference type="GO" id="GO:0006644">
    <property type="term" value="P:phospholipid metabolic process"/>
    <property type="evidence" value="ECO:0007669"/>
    <property type="project" value="EnsemblFungi"/>
</dbReference>
<dbReference type="RefSeq" id="XP_003688424.1">
    <property type="nucleotide sequence ID" value="XM_003688376.1"/>
</dbReference>
<evidence type="ECO:0000256" key="5">
    <source>
        <dbReference type="ARBA" id="ARBA00022989"/>
    </source>
</evidence>
<evidence type="ECO:0000256" key="3">
    <source>
        <dbReference type="ARBA" id="ARBA00020822"/>
    </source>
</evidence>
<accession>G8C1G2</accession>